<dbReference type="GO" id="GO:0016020">
    <property type="term" value="C:membrane"/>
    <property type="evidence" value="ECO:0007669"/>
    <property type="project" value="TreeGrafter"/>
</dbReference>
<comment type="caution">
    <text evidence="6">The sequence shown here is derived from an EMBL/GenBank/DDBJ whole genome shotgun (WGS) entry which is preliminary data.</text>
</comment>
<keyword evidence="2 4" id="KW-0442">Lipid degradation</keyword>
<keyword evidence="3 4" id="KW-0443">Lipid metabolism</keyword>
<evidence type="ECO:0000256" key="1">
    <source>
        <dbReference type="ARBA" id="ARBA00022801"/>
    </source>
</evidence>
<feature type="active site" description="Nucleophile" evidence="4">
    <location>
        <position position="121"/>
    </location>
</feature>
<feature type="domain" description="PNPLA" evidence="5">
    <location>
        <begin position="48"/>
        <end position="302"/>
    </location>
</feature>
<dbReference type="GO" id="GO:0019369">
    <property type="term" value="P:arachidonate metabolic process"/>
    <property type="evidence" value="ECO:0007669"/>
    <property type="project" value="TreeGrafter"/>
</dbReference>
<dbReference type="GO" id="GO:0046486">
    <property type="term" value="P:glycerolipid metabolic process"/>
    <property type="evidence" value="ECO:0007669"/>
    <property type="project" value="UniProtKB-ARBA"/>
</dbReference>
<keyword evidence="1 4" id="KW-0378">Hydrolase</keyword>
<evidence type="ECO:0000256" key="3">
    <source>
        <dbReference type="ARBA" id="ARBA00023098"/>
    </source>
</evidence>
<dbReference type="GO" id="GO:0047499">
    <property type="term" value="F:calcium-independent phospholipase A2 activity"/>
    <property type="evidence" value="ECO:0007669"/>
    <property type="project" value="TreeGrafter"/>
</dbReference>
<keyword evidence="7" id="KW-1185">Reference proteome</keyword>
<dbReference type="EMBL" id="MU858326">
    <property type="protein sequence ID" value="KAK4207027.1"/>
    <property type="molecule type" value="Genomic_DNA"/>
</dbReference>
<feature type="active site" description="Proton acceptor" evidence="4">
    <location>
        <position position="289"/>
    </location>
</feature>
<accession>A0AAN6Y0F8</accession>
<name>A0AAN6Y0F8_9PEZI</name>
<dbReference type="AlphaFoldDB" id="A0AAN6Y0F8"/>
<evidence type="ECO:0000313" key="6">
    <source>
        <dbReference type="EMBL" id="KAK4207027.1"/>
    </source>
</evidence>
<reference evidence="6" key="2">
    <citation type="submission" date="2023-05" db="EMBL/GenBank/DDBJ databases">
        <authorList>
            <consortium name="Lawrence Berkeley National Laboratory"/>
            <person name="Steindorff A."/>
            <person name="Hensen N."/>
            <person name="Bonometti L."/>
            <person name="Westerberg I."/>
            <person name="Brannstrom I.O."/>
            <person name="Guillou S."/>
            <person name="Cros-Aarteil S."/>
            <person name="Calhoun S."/>
            <person name="Haridas S."/>
            <person name="Kuo A."/>
            <person name="Mondo S."/>
            <person name="Pangilinan J."/>
            <person name="Riley R."/>
            <person name="Labutti K."/>
            <person name="Andreopoulos B."/>
            <person name="Lipzen A."/>
            <person name="Chen C."/>
            <person name="Yanf M."/>
            <person name="Daum C."/>
            <person name="Ng V."/>
            <person name="Clum A."/>
            <person name="Ohm R."/>
            <person name="Martin F."/>
            <person name="Silar P."/>
            <person name="Natvig D."/>
            <person name="Lalanne C."/>
            <person name="Gautier V."/>
            <person name="Ament-Velasquez S.L."/>
            <person name="Kruys A."/>
            <person name="Hutchinson M.I."/>
            <person name="Powell A.J."/>
            <person name="Barry K."/>
            <person name="Miller A.N."/>
            <person name="Grigoriev I.V."/>
            <person name="Debuchy R."/>
            <person name="Gladieux P."/>
            <person name="Thoren M.H."/>
            <person name="Johannesson H."/>
        </authorList>
    </citation>
    <scope>NUCLEOTIDE SEQUENCE</scope>
    <source>
        <strain evidence="6">PSN293</strain>
    </source>
</reference>
<feature type="short sequence motif" description="GXGXXG" evidence="4">
    <location>
        <begin position="52"/>
        <end position="57"/>
    </location>
</feature>
<protein>
    <submittedName>
        <fullName evidence="6">Calcium-independent phospholipase A2-gamma</fullName>
    </submittedName>
</protein>
<evidence type="ECO:0000259" key="5">
    <source>
        <dbReference type="PROSITE" id="PS51635"/>
    </source>
</evidence>
<dbReference type="InterPro" id="IPR016035">
    <property type="entry name" value="Acyl_Trfase/lysoPLipase"/>
</dbReference>
<evidence type="ECO:0000313" key="7">
    <source>
        <dbReference type="Proteomes" id="UP001301769"/>
    </source>
</evidence>
<dbReference type="Proteomes" id="UP001301769">
    <property type="component" value="Unassembled WGS sequence"/>
</dbReference>
<evidence type="ECO:0000256" key="4">
    <source>
        <dbReference type="PROSITE-ProRule" id="PRU01161"/>
    </source>
</evidence>
<dbReference type="PANTHER" id="PTHR24185:SF1">
    <property type="entry name" value="CALCIUM-INDEPENDENT PHOSPHOLIPASE A2-GAMMA"/>
    <property type="match status" value="1"/>
</dbReference>
<reference evidence="6" key="1">
    <citation type="journal article" date="2023" name="Mol. Phylogenet. Evol.">
        <title>Genome-scale phylogeny and comparative genomics of the fungal order Sordariales.</title>
        <authorList>
            <person name="Hensen N."/>
            <person name="Bonometti L."/>
            <person name="Westerberg I."/>
            <person name="Brannstrom I.O."/>
            <person name="Guillou S."/>
            <person name="Cros-Aarteil S."/>
            <person name="Calhoun S."/>
            <person name="Haridas S."/>
            <person name="Kuo A."/>
            <person name="Mondo S."/>
            <person name="Pangilinan J."/>
            <person name="Riley R."/>
            <person name="LaButti K."/>
            <person name="Andreopoulos B."/>
            <person name="Lipzen A."/>
            <person name="Chen C."/>
            <person name="Yan M."/>
            <person name="Daum C."/>
            <person name="Ng V."/>
            <person name="Clum A."/>
            <person name="Steindorff A."/>
            <person name="Ohm R.A."/>
            <person name="Martin F."/>
            <person name="Silar P."/>
            <person name="Natvig D.O."/>
            <person name="Lalanne C."/>
            <person name="Gautier V."/>
            <person name="Ament-Velasquez S.L."/>
            <person name="Kruys A."/>
            <person name="Hutchinson M.I."/>
            <person name="Powell A.J."/>
            <person name="Barry K."/>
            <person name="Miller A.N."/>
            <person name="Grigoriev I.V."/>
            <person name="Debuchy R."/>
            <person name="Gladieux P."/>
            <person name="Hiltunen Thoren M."/>
            <person name="Johannesson H."/>
        </authorList>
    </citation>
    <scope>NUCLEOTIDE SEQUENCE</scope>
    <source>
        <strain evidence="6">PSN293</strain>
    </source>
</reference>
<sequence>MSTIASHVELSNAPAQAAPPLARPHPLRDHHFTSDEAIDGPWARKVAIAFDGGGVRGYSSLLILKRIMEEIKRIELEHDPAAKSSAYYGWQGPQSPDGGDPPTSDGVYLPCHYFDYMAGTSTGGLSAIMLGRLRMSVDDALAQYTQFGNEVFGKARWWHERSILWYPRAKYPSRKVRAAFKRIIMEQLERMEDGNSEAGSEERASREPFKYREDRTRTMVFSFCIDKKLGVDRPHLWRTYDNNWGTNTLNGSRAHDEEIWKVARATSAAPRYFESIKLGGSGNRQKHFDGGMCANNPSLKAFWEIHHLHGQLTPAFFVSIGTGKKSPETTAEARVRLRDFDRVTKTDDVRRKQFVKKYLEIGSHWKDFMTDTEGDHGYQGWDNVGSLQNMPRVRFNVEGDLARIPLDDWRPTGSGAATLEQMRLATEQYLDQEDQRTKITEAARTLVRIRRERSKTERWESFAVDVTYRCPNPECALMPLYKTRDEFRKHVELPGGRHTGIEEDGIEDFLNTGRRWMR</sequence>
<proteinExistence type="predicted"/>
<dbReference type="PROSITE" id="PS51635">
    <property type="entry name" value="PNPLA"/>
    <property type="match status" value="1"/>
</dbReference>
<dbReference type="InterPro" id="IPR002641">
    <property type="entry name" value="PNPLA_dom"/>
</dbReference>
<dbReference type="GO" id="GO:0016042">
    <property type="term" value="P:lipid catabolic process"/>
    <property type="evidence" value="ECO:0007669"/>
    <property type="project" value="UniProtKB-UniRule"/>
</dbReference>
<evidence type="ECO:0000256" key="2">
    <source>
        <dbReference type="ARBA" id="ARBA00022963"/>
    </source>
</evidence>
<organism evidence="6 7">
    <name type="scientific">Rhypophila decipiens</name>
    <dbReference type="NCBI Taxonomy" id="261697"/>
    <lineage>
        <taxon>Eukaryota</taxon>
        <taxon>Fungi</taxon>
        <taxon>Dikarya</taxon>
        <taxon>Ascomycota</taxon>
        <taxon>Pezizomycotina</taxon>
        <taxon>Sordariomycetes</taxon>
        <taxon>Sordariomycetidae</taxon>
        <taxon>Sordariales</taxon>
        <taxon>Naviculisporaceae</taxon>
        <taxon>Rhypophila</taxon>
    </lineage>
</organism>
<dbReference type="Pfam" id="PF01734">
    <property type="entry name" value="Patatin"/>
    <property type="match status" value="1"/>
</dbReference>
<dbReference type="PANTHER" id="PTHR24185">
    <property type="entry name" value="CALCIUM-INDEPENDENT PHOSPHOLIPASE A2-GAMMA"/>
    <property type="match status" value="1"/>
</dbReference>
<feature type="short sequence motif" description="DGA/G" evidence="4">
    <location>
        <begin position="289"/>
        <end position="291"/>
    </location>
</feature>
<dbReference type="Gene3D" id="3.40.1090.10">
    <property type="entry name" value="Cytosolic phospholipase A2 catalytic domain"/>
    <property type="match status" value="1"/>
</dbReference>
<gene>
    <name evidence="6" type="ORF">QBC37DRAFT_299587</name>
</gene>
<feature type="short sequence motif" description="GXSXG" evidence="4">
    <location>
        <begin position="119"/>
        <end position="123"/>
    </location>
</feature>
<dbReference type="SUPFAM" id="SSF52151">
    <property type="entry name" value="FabD/lysophospholipase-like"/>
    <property type="match status" value="1"/>
</dbReference>